<reference evidence="1 2" key="1">
    <citation type="submission" date="2023-03" db="EMBL/GenBank/DDBJ databases">
        <title>High recombination rates correlate with genetic variation in Cardiocondyla obscurior ants.</title>
        <authorList>
            <person name="Errbii M."/>
        </authorList>
    </citation>
    <scope>NUCLEOTIDE SEQUENCE [LARGE SCALE GENOMIC DNA]</scope>
    <source>
        <strain evidence="1">Alpha-2009</strain>
        <tissue evidence="1">Whole body</tissue>
    </source>
</reference>
<accession>A0AAW2GHI7</accession>
<dbReference type="EMBL" id="JADYXP020000004">
    <property type="protein sequence ID" value="KAL0126604.1"/>
    <property type="molecule type" value="Genomic_DNA"/>
</dbReference>
<evidence type="ECO:0000313" key="2">
    <source>
        <dbReference type="Proteomes" id="UP001430953"/>
    </source>
</evidence>
<comment type="caution">
    <text evidence="1">The sequence shown here is derived from an EMBL/GenBank/DDBJ whole genome shotgun (WGS) entry which is preliminary data.</text>
</comment>
<organism evidence="1 2">
    <name type="scientific">Cardiocondyla obscurior</name>
    <dbReference type="NCBI Taxonomy" id="286306"/>
    <lineage>
        <taxon>Eukaryota</taxon>
        <taxon>Metazoa</taxon>
        <taxon>Ecdysozoa</taxon>
        <taxon>Arthropoda</taxon>
        <taxon>Hexapoda</taxon>
        <taxon>Insecta</taxon>
        <taxon>Pterygota</taxon>
        <taxon>Neoptera</taxon>
        <taxon>Endopterygota</taxon>
        <taxon>Hymenoptera</taxon>
        <taxon>Apocrita</taxon>
        <taxon>Aculeata</taxon>
        <taxon>Formicoidea</taxon>
        <taxon>Formicidae</taxon>
        <taxon>Myrmicinae</taxon>
        <taxon>Cardiocondyla</taxon>
    </lineage>
</organism>
<gene>
    <name evidence="1" type="ORF">PUN28_005161</name>
</gene>
<dbReference type="Proteomes" id="UP001430953">
    <property type="component" value="Unassembled WGS sequence"/>
</dbReference>
<keyword evidence="2" id="KW-1185">Reference proteome</keyword>
<evidence type="ECO:0000313" key="1">
    <source>
        <dbReference type="EMBL" id="KAL0126604.1"/>
    </source>
</evidence>
<dbReference type="AlphaFoldDB" id="A0AAW2GHI7"/>
<sequence length="110" mass="12458">MSRHFVVRRTVVDGDGGLGLRFRTKLPYSVACSKSYLRANPLRLGRASRMWSMRQGSGHVTFTDYVDPSRRRRFLETLLLPPSSAAGFIPRLISKLINIACISNKILHQI</sequence>
<name>A0AAW2GHI7_9HYME</name>
<proteinExistence type="predicted"/>
<protein>
    <submittedName>
        <fullName evidence="1">Uncharacterized protein</fullName>
    </submittedName>
</protein>